<evidence type="ECO:0000259" key="4">
    <source>
        <dbReference type="PROSITE" id="PS50943"/>
    </source>
</evidence>
<dbReference type="Proteomes" id="UP000622890">
    <property type="component" value="Unassembled WGS sequence"/>
</dbReference>
<dbReference type="EMBL" id="JAEPBG010000003">
    <property type="protein sequence ID" value="MBK4734695.1"/>
    <property type="molecule type" value="Genomic_DNA"/>
</dbReference>
<evidence type="ECO:0000256" key="3">
    <source>
        <dbReference type="ARBA" id="ARBA00023163"/>
    </source>
</evidence>
<comment type="caution">
    <text evidence="5">The sequence shown here is derived from an EMBL/GenBank/DDBJ whole genome shotgun (WGS) entry which is preliminary data.</text>
</comment>
<dbReference type="PANTHER" id="PTHR46797">
    <property type="entry name" value="HTH-TYPE TRANSCRIPTIONAL REGULATOR"/>
    <property type="match status" value="1"/>
</dbReference>
<dbReference type="SMART" id="SM00530">
    <property type="entry name" value="HTH_XRE"/>
    <property type="match status" value="1"/>
</dbReference>
<evidence type="ECO:0000313" key="6">
    <source>
        <dbReference type="Proteomes" id="UP000622890"/>
    </source>
</evidence>
<dbReference type="InterPro" id="IPR001387">
    <property type="entry name" value="Cro/C1-type_HTH"/>
</dbReference>
<protein>
    <submittedName>
        <fullName evidence="5">Helix-turn-helix transcriptional regulator</fullName>
    </submittedName>
</protein>
<organism evidence="5 6">
    <name type="scientific">Noviherbaspirillum pedocola</name>
    <dbReference type="NCBI Taxonomy" id="2801341"/>
    <lineage>
        <taxon>Bacteria</taxon>
        <taxon>Pseudomonadati</taxon>
        <taxon>Pseudomonadota</taxon>
        <taxon>Betaproteobacteria</taxon>
        <taxon>Burkholderiales</taxon>
        <taxon>Oxalobacteraceae</taxon>
        <taxon>Noviherbaspirillum</taxon>
    </lineage>
</organism>
<dbReference type="GO" id="GO:0003700">
    <property type="term" value="F:DNA-binding transcription factor activity"/>
    <property type="evidence" value="ECO:0007669"/>
    <property type="project" value="TreeGrafter"/>
</dbReference>
<dbReference type="InterPro" id="IPR050807">
    <property type="entry name" value="TransReg_Diox_bact_type"/>
</dbReference>
<dbReference type="AlphaFoldDB" id="A0A934W648"/>
<dbReference type="InterPro" id="IPR010982">
    <property type="entry name" value="Lambda_DNA-bd_dom_sf"/>
</dbReference>
<gene>
    <name evidence="5" type="ORF">JJB74_08775</name>
</gene>
<dbReference type="Pfam" id="PF01381">
    <property type="entry name" value="HTH_3"/>
    <property type="match status" value="1"/>
</dbReference>
<dbReference type="CDD" id="cd00093">
    <property type="entry name" value="HTH_XRE"/>
    <property type="match status" value="1"/>
</dbReference>
<accession>A0A934W648</accession>
<dbReference type="Gene3D" id="1.10.260.40">
    <property type="entry name" value="lambda repressor-like DNA-binding domains"/>
    <property type="match status" value="1"/>
</dbReference>
<dbReference type="RefSeq" id="WP_200591479.1">
    <property type="nucleotide sequence ID" value="NZ_JAEPBG010000003.1"/>
</dbReference>
<dbReference type="GO" id="GO:0005829">
    <property type="term" value="C:cytosol"/>
    <property type="evidence" value="ECO:0007669"/>
    <property type="project" value="TreeGrafter"/>
</dbReference>
<keyword evidence="3" id="KW-0804">Transcription</keyword>
<keyword evidence="2" id="KW-0238">DNA-binding</keyword>
<dbReference type="SUPFAM" id="SSF47413">
    <property type="entry name" value="lambda repressor-like DNA-binding domains"/>
    <property type="match status" value="1"/>
</dbReference>
<keyword evidence="1" id="KW-0805">Transcription regulation</keyword>
<dbReference type="PROSITE" id="PS50943">
    <property type="entry name" value="HTH_CROC1"/>
    <property type="match status" value="1"/>
</dbReference>
<sequence length="78" mass="8239">MNRLQAVGAAIREARLEQQLSQEKLAELAKLHRNVIGKAERGVSAPALDSLFAIADALGTSASKLVARGEELADESAL</sequence>
<reference evidence="5" key="1">
    <citation type="submission" date="2021-01" db="EMBL/GenBank/DDBJ databases">
        <title>Genome sequence of strain Noviherbaspirillum sp. DKR-6.</title>
        <authorList>
            <person name="Chaudhary D.K."/>
        </authorList>
    </citation>
    <scope>NUCLEOTIDE SEQUENCE</scope>
    <source>
        <strain evidence="5">DKR-6</strain>
    </source>
</reference>
<evidence type="ECO:0000256" key="2">
    <source>
        <dbReference type="ARBA" id="ARBA00023125"/>
    </source>
</evidence>
<feature type="domain" description="HTH cro/C1-type" evidence="4">
    <location>
        <begin position="11"/>
        <end position="65"/>
    </location>
</feature>
<evidence type="ECO:0000256" key="1">
    <source>
        <dbReference type="ARBA" id="ARBA00023015"/>
    </source>
</evidence>
<proteinExistence type="predicted"/>
<dbReference type="GO" id="GO:0003677">
    <property type="term" value="F:DNA binding"/>
    <property type="evidence" value="ECO:0007669"/>
    <property type="project" value="UniProtKB-KW"/>
</dbReference>
<evidence type="ECO:0000313" key="5">
    <source>
        <dbReference type="EMBL" id="MBK4734695.1"/>
    </source>
</evidence>
<name>A0A934W648_9BURK</name>
<keyword evidence="6" id="KW-1185">Reference proteome</keyword>
<dbReference type="PANTHER" id="PTHR46797:SF23">
    <property type="entry name" value="HTH-TYPE TRANSCRIPTIONAL REGULATOR SUTR"/>
    <property type="match status" value="1"/>
</dbReference>